<sequence>MGLLWRMPGAAEPPARLSGVTVAEVAEALEAPPHLQLRLRVDKDVLAIFSVTAGLRSPAVLLYRHDDSFVWLVAVAKPQTAAEFETWLGRRCAA</sequence>
<proteinExistence type="predicted"/>
<dbReference type="RefSeq" id="WP_203928050.1">
    <property type="nucleotide sequence ID" value="NZ_BOPH01000036.1"/>
</dbReference>
<name>A0A8J3ZPQ5_9ACTN</name>
<dbReference type="AlphaFoldDB" id="A0A8J3ZPQ5"/>
<reference evidence="1" key="1">
    <citation type="submission" date="2021-01" db="EMBL/GenBank/DDBJ databases">
        <title>Whole genome shotgun sequence of Virgisporangium ochraceum NBRC 16418.</title>
        <authorList>
            <person name="Komaki H."/>
            <person name="Tamura T."/>
        </authorList>
    </citation>
    <scope>NUCLEOTIDE SEQUENCE</scope>
    <source>
        <strain evidence="1">NBRC 16418</strain>
    </source>
</reference>
<protein>
    <submittedName>
        <fullName evidence="1">Uncharacterized protein</fullName>
    </submittedName>
</protein>
<dbReference type="EMBL" id="BOPH01000036">
    <property type="protein sequence ID" value="GIJ68104.1"/>
    <property type="molecule type" value="Genomic_DNA"/>
</dbReference>
<evidence type="ECO:0000313" key="1">
    <source>
        <dbReference type="EMBL" id="GIJ68104.1"/>
    </source>
</evidence>
<accession>A0A8J3ZPQ5</accession>
<comment type="caution">
    <text evidence="1">The sequence shown here is derived from an EMBL/GenBank/DDBJ whole genome shotgun (WGS) entry which is preliminary data.</text>
</comment>
<gene>
    <name evidence="1" type="ORF">Voc01_030210</name>
</gene>
<evidence type="ECO:0000313" key="2">
    <source>
        <dbReference type="Proteomes" id="UP000635606"/>
    </source>
</evidence>
<keyword evidence="2" id="KW-1185">Reference proteome</keyword>
<organism evidence="1 2">
    <name type="scientific">Virgisporangium ochraceum</name>
    <dbReference type="NCBI Taxonomy" id="65505"/>
    <lineage>
        <taxon>Bacteria</taxon>
        <taxon>Bacillati</taxon>
        <taxon>Actinomycetota</taxon>
        <taxon>Actinomycetes</taxon>
        <taxon>Micromonosporales</taxon>
        <taxon>Micromonosporaceae</taxon>
        <taxon>Virgisporangium</taxon>
    </lineage>
</organism>
<dbReference type="Proteomes" id="UP000635606">
    <property type="component" value="Unassembled WGS sequence"/>
</dbReference>